<dbReference type="GO" id="GO:0005829">
    <property type="term" value="C:cytosol"/>
    <property type="evidence" value="ECO:0007669"/>
    <property type="project" value="TreeGrafter"/>
</dbReference>
<dbReference type="NCBIfam" id="NF005932">
    <property type="entry name" value="PRK07956.1"/>
    <property type="match status" value="1"/>
</dbReference>
<dbReference type="InterPro" id="IPR010994">
    <property type="entry name" value="RuvA_2-like"/>
</dbReference>
<dbReference type="HAMAP" id="MF_01588">
    <property type="entry name" value="DNA_ligase_A"/>
    <property type="match status" value="1"/>
</dbReference>
<dbReference type="Gene3D" id="3.40.50.10190">
    <property type="entry name" value="BRCT domain"/>
    <property type="match status" value="1"/>
</dbReference>
<dbReference type="FunFam" id="1.10.150.20:FF:000007">
    <property type="entry name" value="DNA ligase"/>
    <property type="match status" value="1"/>
</dbReference>
<dbReference type="Pfam" id="PF01653">
    <property type="entry name" value="DNA_ligase_aden"/>
    <property type="match status" value="1"/>
</dbReference>
<dbReference type="EC" id="6.5.1.2" evidence="11 12"/>
<feature type="binding site" evidence="11">
    <location>
        <position position="428"/>
    </location>
    <ligand>
        <name>Zn(2+)</name>
        <dbReference type="ChEBI" id="CHEBI:29105"/>
    </ligand>
</feature>
<evidence type="ECO:0000256" key="7">
    <source>
        <dbReference type="ARBA" id="ARBA00022842"/>
    </source>
</evidence>
<evidence type="ECO:0000313" key="14">
    <source>
        <dbReference type="EMBL" id="BET44788.1"/>
    </source>
</evidence>
<feature type="active site" description="N6-AMP-lysine intermediate" evidence="11">
    <location>
        <position position="117"/>
    </location>
</feature>
<keyword evidence="11" id="KW-0464">Manganese</keyword>
<dbReference type="InterPro" id="IPR012340">
    <property type="entry name" value="NA-bd_OB-fold"/>
</dbReference>
<reference evidence="14" key="2">
    <citation type="submission" date="2023-10" db="EMBL/GenBank/DDBJ databases">
        <authorList>
            <person name="Koga R."/>
            <person name="Fukatsu T."/>
        </authorList>
    </citation>
    <scope>NUCLEOTIDE SEQUENCE</scope>
    <source>
        <strain evidence="14">Kw-01</strain>
    </source>
</reference>
<feature type="binding site" evidence="11">
    <location>
        <position position="413"/>
    </location>
    <ligand>
        <name>Zn(2+)</name>
        <dbReference type="ChEBI" id="CHEBI:29105"/>
    </ligand>
</feature>
<evidence type="ECO:0000256" key="1">
    <source>
        <dbReference type="ARBA" id="ARBA00004067"/>
    </source>
</evidence>
<dbReference type="GO" id="GO:0046872">
    <property type="term" value="F:metal ion binding"/>
    <property type="evidence" value="ECO:0007669"/>
    <property type="project" value="UniProtKB-KW"/>
</dbReference>
<keyword evidence="9 11" id="KW-0234">DNA repair</keyword>
<feature type="binding site" evidence="11">
    <location>
        <position position="115"/>
    </location>
    <ligand>
        <name>NAD(+)</name>
        <dbReference type="ChEBI" id="CHEBI:57540"/>
    </ligand>
</feature>
<dbReference type="Gene3D" id="1.10.150.20">
    <property type="entry name" value="5' to 3' exonuclease, C-terminal subdomain"/>
    <property type="match status" value="2"/>
</dbReference>
<comment type="catalytic activity">
    <reaction evidence="10 11 12">
        <text>NAD(+) + (deoxyribonucleotide)n-3'-hydroxyl + 5'-phospho-(deoxyribonucleotide)m = (deoxyribonucleotide)n+m + AMP + beta-nicotinamide D-nucleotide.</text>
        <dbReference type="EC" id="6.5.1.2"/>
    </reaction>
</comment>
<comment type="similarity">
    <text evidence="11">Belongs to the NAD-dependent DNA ligase family. LigA subfamily.</text>
</comment>
<evidence type="ECO:0000256" key="4">
    <source>
        <dbReference type="ARBA" id="ARBA00022723"/>
    </source>
</evidence>
<dbReference type="SUPFAM" id="SSF47781">
    <property type="entry name" value="RuvA domain 2-like"/>
    <property type="match status" value="1"/>
</dbReference>
<feature type="binding site" evidence="11">
    <location>
        <position position="410"/>
    </location>
    <ligand>
        <name>Zn(2+)</name>
        <dbReference type="ChEBI" id="CHEBI:29105"/>
    </ligand>
</feature>
<dbReference type="EMBL" id="AP028961">
    <property type="protein sequence ID" value="BET44788.1"/>
    <property type="molecule type" value="Genomic_DNA"/>
</dbReference>
<dbReference type="CDD" id="cd00114">
    <property type="entry name" value="LIGANc"/>
    <property type="match status" value="1"/>
</dbReference>
<gene>
    <name evidence="11 14" type="primary">ligA</name>
    <name evidence="14" type="ORF">ACHINZ_4600</name>
</gene>
<comment type="function">
    <text evidence="1 11">DNA ligase that catalyzes the formation of phosphodiester linkages between 5'-phosphoryl and 3'-hydroxyl groups in double-stranded DNA using NAD as a coenzyme and as the energy source for the reaction. It is essential for DNA replication and repair of damaged DNA.</text>
</comment>
<dbReference type="InterPro" id="IPR033136">
    <property type="entry name" value="DNA_ligase_CS"/>
</dbReference>
<keyword evidence="3 11" id="KW-0235">DNA replication</keyword>
<organism evidence="14">
    <name type="scientific">Candidatus Aschnera chinzeii</name>
    <dbReference type="NCBI Taxonomy" id="1485666"/>
    <lineage>
        <taxon>Bacteria</taxon>
        <taxon>Pseudomonadati</taxon>
        <taxon>Pseudomonadota</taxon>
        <taxon>Gammaproteobacteria</taxon>
        <taxon>Enterobacterales</taxon>
        <taxon>Enterobacteriaceae</taxon>
        <taxon>Candidatus Aschnera</taxon>
    </lineage>
</organism>
<feature type="binding site" evidence="11">
    <location>
        <position position="292"/>
    </location>
    <ligand>
        <name>NAD(+)</name>
        <dbReference type="ChEBI" id="CHEBI:57540"/>
    </ligand>
</feature>
<dbReference type="InterPro" id="IPR001357">
    <property type="entry name" value="BRCT_dom"/>
</dbReference>
<feature type="binding site" evidence="11">
    <location>
        <position position="175"/>
    </location>
    <ligand>
        <name>NAD(+)</name>
        <dbReference type="ChEBI" id="CHEBI:57540"/>
    </ligand>
</feature>
<keyword evidence="6 11" id="KW-0862">Zinc</keyword>
<evidence type="ECO:0000256" key="11">
    <source>
        <dbReference type="HAMAP-Rule" id="MF_01588"/>
    </source>
</evidence>
<feature type="binding site" evidence="11">
    <location>
        <position position="434"/>
    </location>
    <ligand>
        <name>Zn(2+)</name>
        <dbReference type="ChEBI" id="CHEBI:29105"/>
    </ligand>
</feature>
<dbReference type="InterPro" id="IPR018239">
    <property type="entry name" value="DNA_ligase_AS"/>
</dbReference>
<dbReference type="CDD" id="cd17748">
    <property type="entry name" value="BRCT_DNA_ligase_like"/>
    <property type="match status" value="1"/>
</dbReference>
<keyword evidence="5 11" id="KW-0227">DNA damage</keyword>
<proteinExistence type="inferred from homology"/>
<dbReference type="AlphaFoldDB" id="A0AAT9G506"/>
<feature type="binding site" evidence="11">
    <location>
        <position position="316"/>
    </location>
    <ligand>
        <name>NAD(+)</name>
        <dbReference type="ChEBI" id="CHEBI:57540"/>
    </ligand>
</feature>
<evidence type="ECO:0000256" key="6">
    <source>
        <dbReference type="ARBA" id="ARBA00022833"/>
    </source>
</evidence>
<evidence type="ECO:0000256" key="8">
    <source>
        <dbReference type="ARBA" id="ARBA00023027"/>
    </source>
</evidence>
<feature type="binding site" evidence="11">
    <location>
        <position position="138"/>
    </location>
    <ligand>
        <name>NAD(+)</name>
        <dbReference type="ChEBI" id="CHEBI:57540"/>
    </ligand>
</feature>
<dbReference type="Pfam" id="PF00533">
    <property type="entry name" value="BRCT"/>
    <property type="match status" value="1"/>
</dbReference>
<evidence type="ECO:0000256" key="10">
    <source>
        <dbReference type="ARBA" id="ARBA00034005"/>
    </source>
</evidence>
<dbReference type="Gene3D" id="1.10.287.610">
    <property type="entry name" value="Helix hairpin bin"/>
    <property type="match status" value="1"/>
</dbReference>
<dbReference type="PROSITE" id="PS01055">
    <property type="entry name" value="DNA_LIGASE_N1"/>
    <property type="match status" value="1"/>
</dbReference>
<dbReference type="PROSITE" id="PS01056">
    <property type="entry name" value="DNA_LIGASE_N2"/>
    <property type="match status" value="1"/>
</dbReference>
<dbReference type="SUPFAM" id="SSF50249">
    <property type="entry name" value="Nucleic acid-binding proteins"/>
    <property type="match status" value="1"/>
</dbReference>
<evidence type="ECO:0000256" key="9">
    <source>
        <dbReference type="ARBA" id="ARBA00023204"/>
    </source>
</evidence>
<keyword evidence="4 11" id="KW-0479">Metal-binding</keyword>
<keyword evidence="8 11" id="KW-0520">NAD</keyword>
<dbReference type="InterPro" id="IPR001679">
    <property type="entry name" value="DNA_ligase"/>
</dbReference>
<evidence type="ECO:0000256" key="12">
    <source>
        <dbReference type="RuleBase" id="RU000618"/>
    </source>
</evidence>
<feature type="binding site" evidence="11">
    <location>
        <begin position="83"/>
        <end position="84"/>
    </location>
    <ligand>
        <name>NAD(+)</name>
        <dbReference type="ChEBI" id="CHEBI:57540"/>
    </ligand>
</feature>
<dbReference type="NCBIfam" id="TIGR00575">
    <property type="entry name" value="dnlj"/>
    <property type="match status" value="1"/>
</dbReference>
<accession>A0AAT9G506</accession>
<keyword evidence="7 11" id="KW-0460">Magnesium</keyword>
<dbReference type="InterPro" id="IPR013840">
    <property type="entry name" value="DNAligase_N"/>
</dbReference>
<dbReference type="Gene3D" id="3.30.470.30">
    <property type="entry name" value="DNA ligase/mRNA capping enzyme"/>
    <property type="match status" value="1"/>
</dbReference>
<evidence type="ECO:0000259" key="13">
    <source>
        <dbReference type="PROSITE" id="PS50172"/>
    </source>
</evidence>
<dbReference type="PANTHER" id="PTHR23389:SF9">
    <property type="entry name" value="DNA LIGASE"/>
    <property type="match status" value="1"/>
</dbReference>
<dbReference type="Pfam" id="PF03120">
    <property type="entry name" value="OB_DNA_ligase"/>
    <property type="match status" value="1"/>
</dbReference>
<feature type="domain" description="BRCT" evidence="13">
    <location>
        <begin position="592"/>
        <end position="671"/>
    </location>
</feature>
<sequence length="671" mass="76823">MIYMKDKIYILWLKKQIKYHNYCYYVLNKPKISDVEYDFLMEKLKNIEKEYPELVTLNSPTQNIGGYPLSSFNKIQHLTPMLSLDNIFNKKKFLEFHQRIYKILKNDYKLTYSCELKIDGLAVNILYKNGKLVHAATRGDGLIGEDITNNIYGIKSIPICLKGNNIPNIIEIRGEVFITHDDFKKLNEYCRINSKKIFSNPRNAAAGSLRQVNANITAKRSLSFLCYGFGMIKGIKIPTSHYQYLILCKQWGLPVHEKISLSSTVEKVIDYYEYINIERSKLNFDIDGIVVKVDSIHLQKILGNTSKAPKWAIAFKYPVEKYLTLLKDVKFQVGRSGLITPVASLSPIKIDGITINNATLYNIYEIKKLDLRIGDIVNIYRAGNVIPKIVNVILSKRTHNNKTIAIPNRCPICNSLIEYIDGMKSIRCIGVLVCKAQIKGIIKHFASKEAINIVGIDDKIIAQLVDKKYIQNIVDLYYLNIYQLMTLNNIKLKKAEKIIQAIHQSKKTTFAKFIYSLSIRNVGINTAKELANVFNSLNSLMYANLKTLKTINGVGDITAKYIINFFKEHRNQKIINKLINEIGIYWKNIKINYNVLFTNKIIVITGTFKYFTRAQLIEKFSILGANVTNIISKRINLLIVGKSPGDKLKRAISLGITIIHEKELYKMLGIN</sequence>
<dbReference type="PANTHER" id="PTHR23389">
    <property type="entry name" value="CHROMOSOME TRANSMISSION FIDELITY FACTOR 18"/>
    <property type="match status" value="1"/>
</dbReference>
<dbReference type="InterPro" id="IPR041663">
    <property type="entry name" value="DisA/LigA_HHH"/>
</dbReference>
<dbReference type="InterPro" id="IPR013839">
    <property type="entry name" value="DNAligase_adenylation"/>
</dbReference>
<reference evidence="14" key="1">
    <citation type="journal article" date="2023" name="Front. Microbiol.">
        <title>Genome analysis of Candidatus Aschnera chinzeii, the bacterial endosymbiont of the blood-sucking bat fly Penicillidia jenynsii (Insecta: Diptera: Nycteribiidae).</title>
        <authorList>
            <person name="Koga R."/>
            <person name="Moriyama M."/>
            <person name="Nozaki T."/>
            <person name="Fukatsu T."/>
        </authorList>
    </citation>
    <scope>NUCLEOTIDE SEQUENCE</scope>
    <source>
        <strain evidence="14">Kw-01</strain>
    </source>
</reference>
<evidence type="ECO:0000256" key="5">
    <source>
        <dbReference type="ARBA" id="ARBA00022763"/>
    </source>
</evidence>
<evidence type="ECO:0000256" key="3">
    <source>
        <dbReference type="ARBA" id="ARBA00022705"/>
    </source>
</evidence>
<dbReference type="PIRSF" id="PIRSF001604">
    <property type="entry name" value="LigA"/>
    <property type="match status" value="1"/>
</dbReference>
<keyword evidence="2 11" id="KW-0436">Ligase</keyword>
<dbReference type="GO" id="GO:0006281">
    <property type="term" value="P:DNA repair"/>
    <property type="evidence" value="ECO:0007669"/>
    <property type="project" value="UniProtKB-KW"/>
</dbReference>
<dbReference type="SUPFAM" id="SSF56091">
    <property type="entry name" value="DNA ligase/mRNA capping enzyme, catalytic domain"/>
    <property type="match status" value="1"/>
</dbReference>
<dbReference type="FunFam" id="3.30.470.30:FF:000001">
    <property type="entry name" value="DNA ligase"/>
    <property type="match status" value="1"/>
</dbReference>
<dbReference type="InterPro" id="IPR004150">
    <property type="entry name" value="NAD_DNA_ligase_OB"/>
</dbReference>
<dbReference type="SMART" id="SM00292">
    <property type="entry name" value="BRCT"/>
    <property type="match status" value="1"/>
</dbReference>
<comment type="cofactor">
    <cofactor evidence="11">
        <name>Mg(2+)</name>
        <dbReference type="ChEBI" id="CHEBI:18420"/>
    </cofactor>
    <cofactor evidence="11">
        <name>Mn(2+)</name>
        <dbReference type="ChEBI" id="CHEBI:29035"/>
    </cofactor>
</comment>
<dbReference type="GO" id="GO:0003911">
    <property type="term" value="F:DNA ligase (NAD+) activity"/>
    <property type="evidence" value="ECO:0007669"/>
    <property type="project" value="UniProtKB-UniRule"/>
</dbReference>
<dbReference type="Pfam" id="PF12826">
    <property type="entry name" value="HHH_2"/>
    <property type="match status" value="1"/>
</dbReference>
<dbReference type="GO" id="GO:0006260">
    <property type="term" value="P:DNA replication"/>
    <property type="evidence" value="ECO:0007669"/>
    <property type="project" value="UniProtKB-KW"/>
</dbReference>
<dbReference type="SUPFAM" id="SSF52113">
    <property type="entry name" value="BRCT domain"/>
    <property type="match status" value="1"/>
</dbReference>
<dbReference type="InterPro" id="IPR036420">
    <property type="entry name" value="BRCT_dom_sf"/>
</dbReference>
<dbReference type="PROSITE" id="PS50172">
    <property type="entry name" value="BRCT"/>
    <property type="match status" value="1"/>
</dbReference>
<dbReference type="Gene3D" id="2.40.50.140">
    <property type="entry name" value="Nucleic acid-binding proteins"/>
    <property type="match status" value="1"/>
</dbReference>
<dbReference type="SMART" id="SM00532">
    <property type="entry name" value="LIGANc"/>
    <property type="match status" value="1"/>
</dbReference>
<name>A0AAT9G506_9ENTR</name>
<protein>
    <recommendedName>
        <fullName evidence="11 12">DNA ligase</fullName>
        <ecNumber evidence="11 12">6.5.1.2</ecNumber>
    </recommendedName>
    <alternativeName>
        <fullName evidence="11">Polydeoxyribonucleotide synthase [NAD(+)]</fullName>
    </alternativeName>
</protein>
<feature type="binding site" evidence="11">
    <location>
        <begin position="34"/>
        <end position="38"/>
    </location>
    <ligand>
        <name>NAD(+)</name>
        <dbReference type="ChEBI" id="CHEBI:57540"/>
    </ligand>
</feature>
<evidence type="ECO:0000256" key="2">
    <source>
        <dbReference type="ARBA" id="ARBA00022598"/>
    </source>
</evidence>
<dbReference type="Gene3D" id="6.20.10.30">
    <property type="match status" value="1"/>
</dbReference>